<evidence type="ECO:0000313" key="1">
    <source>
        <dbReference type="EMBL" id="ETI99785.1"/>
    </source>
</evidence>
<dbReference type="InterPro" id="IPR036724">
    <property type="entry name" value="Cobalamin-bd_sf"/>
</dbReference>
<protein>
    <submittedName>
        <fullName evidence="1">Methylmalonyl-CoA mutase</fullName>
    </submittedName>
</protein>
<dbReference type="EMBL" id="AZMJ01000411">
    <property type="protein sequence ID" value="ETI99785.1"/>
    <property type="molecule type" value="Genomic_DNA"/>
</dbReference>
<reference evidence="1 2" key="1">
    <citation type="submission" date="2013-12" db="EMBL/GenBank/DDBJ databases">
        <title>A Varibaculum cambriense genome reconstructed from a premature infant gut community with otherwise low bacterial novelty that shifts toward anaerobic metabolism during the third week of life.</title>
        <authorList>
            <person name="Brown C.T."/>
            <person name="Sharon I."/>
            <person name="Thomas B.C."/>
            <person name="Castelle C.J."/>
            <person name="Morowitz M.J."/>
            <person name="Banfield J.F."/>
        </authorList>
    </citation>
    <scope>NUCLEOTIDE SEQUENCE [LARGE SCALE GENOMIC DNA]</scope>
    <source>
        <strain evidence="2">DORA_11</strain>
    </source>
</reference>
<gene>
    <name evidence="1" type="ORF">Q619_VDC00411G0001</name>
</gene>
<dbReference type="Proteomes" id="UP000018855">
    <property type="component" value="Unassembled WGS sequence"/>
</dbReference>
<sequence>AEPDAVVKAQATLEAGTTEPGALIGLIELGALQKLTIRQIRKALDAGDIASETIESIAAHRWTEQFEALRMRTENYKQRTKDNVKVFLANMGPIPQHKPRADFSTGFFEVGAFEVIKNDGHETTADAAKAARESGADVV</sequence>
<proteinExistence type="predicted"/>
<feature type="non-terminal residue" evidence="1">
    <location>
        <position position="139"/>
    </location>
</feature>
<evidence type="ECO:0000313" key="2">
    <source>
        <dbReference type="Proteomes" id="UP000018855"/>
    </source>
</evidence>
<dbReference type="GO" id="GO:0046872">
    <property type="term" value="F:metal ion binding"/>
    <property type="evidence" value="ECO:0007669"/>
    <property type="project" value="InterPro"/>
</dbReference>
<organism evidence="1 2">
    <name type="scientific">Veillonella dispar DORA_11</name>
    <dbReference type="NCBI Taxonomy" id="1403949"/>
    <lineage>
        <taxon>Bacteria</taxon>
        <taxon>Bacillati</taxon>
        <taxon>Bacillota</taxon>
        <taxon>Negativicutes</taxon>
        <taxon>Veillonellales</taxon>
        <taxon>Veillonellaceae</taxon>
        <taxon>Veillonella</taxon>
    </lineage>
</organism>
<name>W1V295_9FIRM</name>
<dbReference type="SUPFAM" id="SSF52242">
    <property type="entry name" value="Cobalamin (vitamin B12)-binding domain"/>
    <property type="match status" value="1"/>
</dbReference>
<dbReference type="GO" id="GO:0031419">
    <property type="term" value="F:cobalamin binding"/>
    <property type="evidence" value="ECO:0007669"/>
    <property type="project" value="InterPro"/>
</dbReference>
<dbReference type="AlphaFoldDB" id="W1V295"/>
<feature type="non-terminal residue" evidence="1">
    <location>
        <position position="1"/>
    </location>
</feature>
<dbReference type="Gene3D" id="3.40.50.280">
    <property type="entry name" value="Cobalamin-binding domain"/>
    <property type="match status" value="1"/>
</dbReference>
<accession>W1V295</accession>
<comment type="caution">
    <text evidence="1">The sequence shown here is derived from an EMBL/GenBank/DDBJ whole genome shotgun (WGS) entry which is preliminary data.</text>
</comment>